<keyword evidence="10" id="KW-0862">Zinc</keyword>
<keyword evidence="20" id="KW-0175">Coiled coil</keyword>
<evidence type="ECO:0000256" key="3">
    <source>
        <dbReference type="ARBA" id="ARBA00012552"/>
    </source>
</evidence>
<evidence type="ECO:0000256" key="4">
    <source>
        <dbReference type="ARBA" id="ARBA00022491"/>
    </source>
</evidence>
<keyword evidence="16" id="KW-0539">Nucleus</keyword>
<dbReference type="Pfam" id="PF12145">
    <property type="entry name" value="Med12-LCEWAV"/>
    <property type="match status" value="1"/>
</dbReference>
<dbReference type="FunFam" id="3.40.50.300:FF:000449">
    <property type="entry name" value="Probable ATP-dependent RNA helicase DDX41"/>
    <property type="match status" value="1"/>
</dbReference>
<dbReference type="GO" id="GO:0003712">
    <property type="term" value="F:transcription coregulator activity"/>
    <property type="evidence" value="ECO:0007669"/>
    <property type="project" value="InterPro"/>
</dbReference>
<proteinExistence type="inferred from homology"/>
<feature type="domain" description="DEAD-box RNA helicase Q" evidence="24">
    <location>
        <begin position="138"/>
        <end position="166"/>
    </location>
</feature>
<keyword evidence="25" id="KW-0675">Receptor</keyword>
<keyword evidence="8" id="KW-0378">Hydrolase</keyword>
<evidence type="ECO:0000256" key="7">
    <source>
        <dbReference type="ARBA" id="ARBA00022771"/>
    </source>
</evidence>
<dbReference type="EC" id="3.6.4.13" evidence="3"/>
<dbReference type="InterPro" id="IPR019035">
    <property type="entry name" value="Mediator_Med12"/>
</dbReference>
<dbReference type="CDD" id="cd17951">
    <property type="entry name" value="DEADc_DDX41"/>
    <property type="match status" value="1"/>
</dbReference>
<protein>
    <recommendedName>
        <fullName evidence="3">RNA helicase</fullName>
        <ecNumber evidence="3">3.6.4.13</ecNumber>
    </recommendedName>
</protein>
<dbReference type="PROSITE" id="PS51195">
    <property type="entry name" value="Q_MOTIF"/>
    <property type="match status" value="1"/>
</dbReference>
<feature type="region of interest" description="Disordered" evidence="21">
    <location>
        <begin position="1149"/>
        <end position="1175"/>
    </location>
</feature>
<evidence type="ECO:0000256" key="6">
    <source>
        <dbReference type="ARBA" id="ARBA00022741"/>
    </source>
</evidence>
<dbReference type="STRING" id="299467.A0A443SF78"/>
<evidence type="ECO:0000256" key="19">
    <source>
        <dbReference type="PROSITE-ProRule" id="PRU00552"/>
    </source>
</evidence>
<dbReference type="Gene3D" id="3.40.50.300">
    <property type="entry name" value="P-loop containing nucleotide triphosphate hydrolases"/>
    <property type="match status" value="2"/>
</dbReference>
<feature type="non-terminal residue" evidence="25">
    <location>
        <position position="1813"/>
    </location>
</feature>
<feature type="compositionally biased region" description="Basic and acidic residues" evidence="21">
    <location>
        <begin position="1149"/>
        <end position="1173"/>
    </location>
</feature>
<dbReference type="GO" id="GO:0006357">
    <property type="term" value="P:regulation of transcription by RNA polymerase II"/>
    <property type="evidence" value="ECO:0007669"/>
    <property type="project" value="InterPro"/>
</dbReference>
<dbReference type="InterPro" id="IPR027417">
    <property type="entry name" value="P-loop_NTPase"/>
</dbReference>
<comment type="similarity">
    <text evidence="17">Belongs to the DEAD box helicase family. DDX41 subfamily.</text>
</comment>
<gene>
    <name evidence="25" type="ORF">B4U80_04505</name>
</gene>
<dbReference type="SMART" id="SM01281">
    <property type="entry name" value="Med12"/>
    <property type="match status" value="1"/>
</dbReference>
<evidence type="ECO:0000256" key="11">
    <source>
        <dbReference type="ARBA" id="ARBA00022840"/>
    </source>
</evidence>
<dbReference type="CDD" id="cd18787">
    <property type="entry name" value="SF2_C_DEAD"/>
    <property type="match status" value="1"/>
</dbReference>
<feature type="short sequence motif" description="Q motif" evidence="19">
    <location>
        <begin position="138"/>
        <end position="166"/>
    </location>
</feature>
<dbReference type="InterPro" id="IPR011545">
    <property type="entry name" value="DEAD/DEAH_box_helicase_dom"/>
</dbReference>
<dbReference type="FunFam" id="3.40.50.300:FF:000657">
    <property type="entry name" value="Probable ATP-dependent RNA helicase DDX41"/>
    <property type="match status" value="1"/>
</dbReference>
<dbReference type="GO" id="GO:0003723">
    <property type="term" value="F:RNA binding"/>
    <property type="evidence" value="ECO:0007669"/>
    <property type="project" value="UniProtKB-KW"/>
</dbReference>
<sequence>MGLLTNSDDDKSQSVNERSDESVAENSEKEDLDEYYGRKCNVSLLDQHNELKKKAEQRKESAIEKQLKEEEKILESVAEKKALMGVAELAKGIQYDKPIKTGWKTPKFLLEFPEERHNKVRQKYRILVEGDDICPPIKTFRAMRFPKCIISALKKKNITKPSPIQMQGLPAVLSGRDMIGIAFTGSGKTLVFVLPIIMFCLEQEMKLSFTNNEGPYGLIICPSRELAKQTFEIIRYYCDALESSGMPALRVCLCIGGTSVKEQTELIKRGVHIMVATPGRLMDMLDKKLVTLHVCRYLTLDEADRMIDMGFEEDVRTIFSYFKGQRQTLLFSATMPKKIQNFARSALVKPITVNVGRAGQASLDVIQDVEYVKQEAKIVYLLSTLQKTPPPVLIFAEKKQDVDAIHEYLLLKGVEAVAIHGGKDQEERSKAVEQFRKKEKDVLVATDVASKGLDFVDIQHVINYDMPADIEDYVHRIGRTGRSSKKGLATTYVNKSCEESVLLDLKHLLIEAKQKVPQLLASLQSESEKYLVLGDERGCSYCGGLGHRITNCLKLEAMQNKQASSVGRKDYLASAADFSSLTRECAVMSSTVEVVQPRKMSVKAGISWLYEKRPLKKPKLGPPDVYPQDPKQKEDELTAINVKQGFLTHPALQDEYGSARNSNINASKFGAFFSSLLSKKQELNTFQDTGRKKPQITKDNIWLVTQRSKNSADQWFKELTTNSKSLTQLGRKVPIFNKKEEVFLQLYDSQVPMFKACWFIKVSSAYSIALTESGNKSKKRQLPDPSQEWTSALCKFLRELYQKLCDNYHGVTSVNSNFSTSTSSGSTGNVNVEVAYKQWQYCTQLARYLFEEGLLDKHEFLMWILDLFEKIKLPDDSVMRIIVPLLLQYVDDFCQSESLARRLSYQCAKKLSLLVNDVAEKPAAIAETDGDSNNASTANATNPLLSHFKELLSCPHHRTVVYGLSSIVQVITLHCPTSLVWHNIGEGRTSPVLSGSPLDHLPCPPSQLPMPPKPGNSNLRQELYNAEKEICARSKAVEMKWCTEKLQQTTPGVTINRLLNALDSLDRHSFGKVENNNCIDTLYSKVFINNSIISNTSANSDSTKKLSEIIANDEPIIKLMCEWAVTPKRTGEHRALVVAKLLEKRQNELLTERDAESEKEEKEQENGQKDSSKCESNSLMFQNPLYQNLLLSFLDNQAPVLDDHNPNAENKLSFANLVLLFGELIRCDVFSHDAYLSTLISRGQFANSPGTSSINSQTVDNRSIVTEQSLTRLVSTLPSTSGILNVPNQNLGIPDVHHPHRSTGSSLPMFEPVGDHHGKSDQSLSWDIDIGNQHMDMDDSRIDADLDKLLQHIKEGQQNNMNDQTDILLPDSVSSDKEDETGLGHDFGKSENSLKKSAQRHLMYTTHFPLPQDESTNHDCNQRHVLLYGVGKARDDARHSVKKVTKEILKLFNRKSSMDISEGGKIKKPAIKEGFNFESALTRFQSLSYFDQHVVISSCSSACIEMFNGVATGSSNYIPLIESIAFLFDLMEMSFDVHGLIEFVIQLLKELFEVELQLQQKCAILSGSYCCTIGLYIVGVLYRYHNCLLVSNDETIAVFDGLYKLVKHVTNPADCTSAERCILCYMYELYYACNHLRSKYHEIFSSLSMKIKQTIFATVNPTQITLLWTTSCMIDHINNPKSKIDGNHIKQLNENASYRYSFVCNAIHAIAMARDPNRLNEISILCAELTSRCSLLTNEWLGVLKALCCSSNQSCGFIDVLTQIDLSDVAIHDNLAVFTSILIARRSLLLQDFVIHCGLPSLVAACPAGGGGQ</sequence>
<feature type="domain" description="Helicase C-terminal" evidence="23">
    <location>
        <begin position="364"/>
        <end position="524"/>
    </location>
</feature>
<dbReference type="Pfam" id="PF00270">
    <property type="entry name" value="DEAD"/>
    <property type="match status" value="1"/>
</dbReference>
<keyword evidence="15" id="KW-0804">Transcription</keyword>
<dbReference type="GO" id="GO:0003724">
    <property type="term" value="F:RNA helicase activity"/>
    <property type="evidence" value="ECO:0007669"/>
    <property type="project" value="UniProtKB-EC"/>
</dbReference>
<dbReference type="GO" id="GO:0043186">
    <property type="term" value="C:P granule"/>
    <property type="evidence" value="ECO:0007669"/>
    <property type="project" value="UniProtKB-ARBA"/>
</dbReference>
<evidence type="ECO:0000256" key="9">
    <source>
        <dbReference type="ARBA" id="ARBA00022806"/>
    </source>
</evidence>
<comment type="subcellular location">
    <subcellularLocation>
        <location evidence="1">Nucleus</location>
    </subcellularLocation>
</comment>
<evidence type="ECO:0000256" key="2">
    <source>
        <dbReference type="ARBA" id="ARBA00010289"/>
    </source>
</evidence>
<feature type="domain" description="Helicase ATP-binding" evidence="22">
    <location>
        <begin position="169"/>
        <end position="353"/>
    </location>
</feature>
<evidence type="ECO:0000259" key="22">
    <source>
        <dbReference type="PROSITE" id="PS51192"/>
    </source>
</evidence>
<dbReference type="Proteomes" id="UP000288716">
    <property type="component" value="Unassembled WGS sequence"/>
</dbReference>
<comment type="catalytic activity">
    <reaction evidence="18">
        <text>ATP + H2O = ADP + phosphate + H(+)</text>
        <dbReference type="Rhea" id="RHEA:13065"/>
        <dbReference type="ChEBI" id="CHEBI:15377"/>
        <dbReference type="ChEBI" id="CHEBI:15378"/>
        <dbReference type="ChEBI" id="CHEBI:30616"/>
        <dbReference type="ChEBI" id="CHEBI:43474"/>
        <dbReference type="ChEBI" id="CHEBI:456216"/>
        <dbReference type="EC" id="3.6.4.13"/>
    </reaction>
</comment>
<dbReference type="PANTHER" id="PTHR47958">
    <property type="entry name" value="ATP-DEPENDENT RNA HELICASE DBP3"/>
    <property type="match status" value="1"/>
</dbReference>
<keyword evidence="11" id="KW-0067">ATP-binding</keyword>
<keyword evidence="9" id="KW-0347">Helicase</keyword>
<dbReference type="GO" id="GO:0016787">
    <property type="term" value="F:hydrolase activity"/>
    <property type="evidence" value="ECO:0007669"/>
    <property type="project" value="UniProtKB-KW"/>
</dbReference>
<evidence type="ECO:0000256" key="12">
    <source>
        <dbReference type="ARBA" id="ARBA00022884"/>
    </source>
</evidence>
<dbReference type="GO" id="GO:0000398">
    <property type="term" value="P:mRNA splicing, via spliceosome"/>
    <property type="evidence" value="ECO:0007669"/>
    <property type="project" value="InterPro"/>
</dbReference>
<dbReference type="GO" id="GO:0016592">
    <property type="term" value="C:mediator complex"/>
    <property type="evidence" value="ECO:0007669"/>
    <property type="project" value="InterPro"/>
</dbReference>
<evidence type="ECO:0000259" key="24">
    <source>
        <dbReference type="PROSITE" id="PS51195"/>
    </source>
</evidence>
<dbReference type="InterPro" id="IPR014014">
    <property type="entry name" value="RNA_helicase_DEAD_Q_motif"/>
</dbReference>
<keyword evidence="5" id="KW-0479">Metal-binding</keyword>
<dbReference type="InterPro" id="IPR021990">
    <property type="entry name" value="Mediator_Med12_LCEWAV"/>
</dbReference>
<dbReference type="SMART" id="SM00487">
    <property type="entry name" value="DEXDc"/>
    <property type="match status" value="1"/>
</dbReference>
<dbReference type="PROSITE" id="PS51194">
    <property type="entry name" value="HELICASE_CTER"/>
    <property type="match status" value="1"/>
</dbReference>
<dbReference type="GO" id="GO:0008432">
    <property type="term" value="F:JUN kinase binding"/>
    <property type="evidence" value="ECO:0007669"/>
    <property type="project" value="UniProtKB-ARBA"/>
</dbReference>
<comment type="caution">
    <text evidence="25">The sequence shown here is derived from an EMBL/GenBank/DDBJ whole genome shotgun (WGS) entry which is preliminary data.</text>
</comment>
<dbReference type="SUPFAM" id="SSF52540">
    <property type="entry name" value="P-loop containing nucleoside triphosphate hydrolases"/>
    <property type="match status" value="2"/>
</dbReference>
<dbReference type="SMART" id="SM00490">
    <property type="entry name" value="HELICc"/>
    <property type="match status" value="1"/>
</dbReference>
<feature type="region of interest" description="Disordered" evidence="21">
    <location>
        <begin position="1"/>
        <end position="34"/>
    </location>
</feature>
<evidence type="ECO:0000256" key="16">
    <source>
        <dbReference type="ARBA" id="ARBA00023242"/>
    </source>
</evidence>
<evidence type="ECO:0000313" key="25">
    <source>
        <dbReference type="EMBL" id="RWS26166.1"/>
    </source>
</evidence>
<evidence type="ECO:0000256" key="15">
    <source>
        <dbReference type="ARBA" id="ARBA00023163"/>
    </source>
</evidence>
<dbReference type="GO" id="GO:0005524">
    <property type="term" value="F:ATP binding"/>
    <property type="evidence" value="ECO:0007669"/>
    <property type="project" value="UniProtKB-KW"/>
</dbReference>
<evidence type="ECO:0000256" key="8">
    <source>
        <dbReference type="ARBA" id="ARBA00022801"/>
    </source>
</evidence>
<keyword evidence="7" id="KW-0863">Zinc-finger</keyword>
<evidence type="ECO:0000259" key="23">
    <source>
        <dbReference type="PROSITE" id="PS51194"/>
    </source>
</evidence>
<dbReference type="InterPro" id="IPR014001">
    <property type="entry name" value="Helicase_ATP-bd"/>
</dbReference>
<evidence type="ECO:0000256" key="5">
    <source>
        <dbReference type="ARBA" id="ARBA00022723"/>
    </source>
</evidence>
<reference evidence="25 26" key="1">
    <citation type="journal article" date="2018" name="Gigascience">
        <title>Genomes of trombidid mites reveal novel predicted allergens and laterally-transferred genes associated with secondary metabolism.</title>
        <authorList>
            <person name="Dong X."/>
            <person name="Chaisiri K."/>
            <person name="Xia D."/>
            <person name="Armstrong S.D."/>
            <person name="Fang Y."/>
            <person name="Donnelly M.J."/>
            <person name="Kadowaki T."/>
            <person name="McGarry J.W."/>
            <person name="Darby A.C."/>
            <person name="Makepeace B.L."/>
        </authorList>
    </citation>
    <scope>NUCLEOTIDE SEQUENCE [LARGE SCALE GENOMIC DNA]</scope>
    <source>
        <strain evidence="25">UoL-UT</strain>
    </source>
</reference>
<feature type="compositionally biased region" description="Basic and acidic residues" evidence="21">
    <location>
        <begin position="8"/>
        <end position="29"/>
    </location>
</feature>
<organism evidence="25 26">
    <name type="scientific">Leptotrombidium deliense</name>
    <dbReference type="NCBI Taxonomy" id="299467"/>
    <lineage>
        <taxon>Eukaryota</taxon>
        <taxon>Metazoa</taxon>
        <taxon>Ecdysozoa</taxon>
        <taxon>Arthropoda</taxon>
        <taxon>Chelicerata</taxon>
        <taxon>Arachnida</taxon>
        <taxon>Acari</taxon>
        <taxon>Acariformes</taxon>
        <taxon>Trombidiformes</taxon>
        <taxon>Prostigmata</taxon>
        <taxon>Anystina</taxon>
        <taxon>Parasitengona</taxon>
        <taxon>Trombiculoidea</taxon>
        <taxon>Trombiculidae</taxon>
        <taxon>Leptotrombidium</taxon>
    </lineage>
</organism>
<evidence type="ECO:0000256" key="21">
    <source>
        <dbReference type="SAM" id="MobiDB-lite"/>
    </source>
</evidence>
<dbReference type="Pfam" id="PF00271">
    <property type="entry name" value="Helicase_C"/>
    <property type="match status" value="1"/>
</dbReference>
<keyword evidence="14" id="KW-0010">Activator</keyword>
<feature type="coiled-coil region" evidence="20">
    <location>
        <begin position="45"/>
        <end position="80"/>
    </location>
</feature>
<dbReference type="VEuPathDB" id="VectorBase:LDEU005874"/>
<evidence type="ECO:0000256" key="13">
    <source>
        <dbReference type="ARBA" id="ARBA00023015"/>
    </source>
</evidence>
<accession>A0A443SF78</accession>
<comment type="similarity">
    <text evidence="2">Belongs to the Mediator complex subunit 12 family.</text>
</comment>
<evidence type="ECO:0000256" key="1">
    <source>
        <dbReference type="ARBA" id="ARBA00004123"/>
    </source>
</evidence>
<dbReference type="InterPro" id="IPR044113">
    <property type="entry name" value="DEADc_DDX41"/>
</dbReference>
<evidence type="ECO:0000256" key="10">
    <source>
        <dbReference type="ARBA" id="ARBA00022833"/>
    </source>
</evidence>
<dbReference type="PROSITE" id="PS51192">
    <property type="entry name" value="HELICASE_ATP_BIND_1"/>
    <property type="match status" value="1"/>
</dbReference>
<keyword evidence="6" id="KW-0547">Nucleotide-binding</keyword>
<dbReference type="GO" id="GO:0008270">
    <property type="term" value="F:zinc ion binding"/>
    <property type="evidence" value="ECO:0007669"/>
    <property type="project" value="UniProtKB-KW"/>
</dbReference>
<keyword evidence="26" id="KW-1185">Reference proteome</keyword>
<evidence type="ECO:0000256" key="17">
    <source>
        <dbReference type="ARBA" id="ARBA00023594"/>
    </source>
</evidence>
<dbReference type="OrthoDB" id="196131at2759"/>
<dbReference type="EMBL" id="NCKV01002997">
    <property type="protein sequence ID" value="RWS26166.1"/>
    <property type="molecule type" value="Genomic_DNA"/>
</dbReference>
<evidence type="ECO:0000256" key="18">
    <source>
        <dbReference type="ARBA" id="ARBA00047984"/>
    </source>
</evidence>
<dbReference type="Pfam" id="PF09497">
    <property type="entry name" value="Med12"/>
    <property type="match status" value="1"/>
</dbReference>
<keyword evidence="4" id="KW-0678">Repressor</keyword>
<dbReference type="InterPro" id="IPR001650">
    <property type="entry name" value="Helicase_C-like"/>
</dbReference>
<evidence type="ECO:0000256" key="20">
    <source>
        <dbReference type="SAM" id="Coils"/>
    </source>
</evidence>
<keyword evidence="12" id="KW-0694">RNA-binding</keyword>
<evidence type="ECO:0000256" key="14">
    <source>
        <dbReference type="ARBA" id="ARBA00023159"/>
    </source>
</evidence>
<keyword evidence="13" id="KW-0805">Transcription regulation</keyword>
<name>A0A443SF78_9ACAR</name>
<evidence type="ECO:0000313" key="26">
    <source>
        <dbReference type="Proteomes" id="UP000288716"/>
    </source>
</evidence>